<protein>
    <recommendedName>
        <fullName evidence="1">diguanylate cyclase</fullName>
        <ecNumber evidence="1">2.7.7.65</ecNumber>
    </recommendedName>
</protein>
<comment type="catalytic activity">
    <reaction evidence="2">
        <text>2 GTP = 3',3'-c-di-GMP + 2 diphosphate</text>
        <dbReference type="Rhea" id="RHEA:24898"/>
        <dbReference type="ChEBI" id="CHEBI:33019"/>
        <dbReference type="ChEBI" id="CHEBI:37565"/>
        <dbReference type="ChEBI" id="CHEBI:58805"/>
        <dbReference type="EC" id="2.7.7.65"/>
    </reaction>
</comment>
<dbReference type="SUPFAM" id="SSF52172">
    <property type="entry name" value="CheY-like"/>
    <property type="match status" value="2"/>
</dbReference>
<comment type="caution">
    <text evidence="6">The sequence shown here is derived from an EMBL/GenBank/DDBJ whole genome shotgun (WGS) entry which is preliminary data.</text>
</comment>
<dbReference type="PANTHER" id="PTHR45138:SF9">
    <property type="entry name" value="DIGUANYLATE CYCLASE DGCM-RELATED"/>
    <property type="match status" value="1"/>
</dbReference>
<dbReference type="EMBL" id="LFTY01000001">
    <property type="protein sequence ID" value="KMW60199.1"/>
    <property type="molecule type" value="Genomic_DNA"/>
</dbReference>
<evidence type="ECO:0000313" key="7">
    <source>
        <dbReference type="Proteomes" id="UP000037178"/>
    </source>
</evidence>
<dbReference type="CDD" id="cd01949">
    <property type="entry name" value="GGDEF"/>
    <property type="match status" value="1"/>
</dbReference>
<dbReference type="InterPro" id="IPR000160">
    <property type="entry name" value="GGDEF_dom"/>
</dbReference>
<dbReference type="GO" id="GO:0000160">
    <property type="term" value="P:phosphorelay signal transduction system"/>
    <property type="evidence" value="ECO:0007669"/>
    <property type="project" value="InterPro"/>
</dbReference>
<dbReference type="NCBIfam" id="TIGR00254">
    <property type="entry name" value="GGDEF"/>
    <property type="match status" value="1"/>
</dbReference>
<sequence>MNAKGTILHKSEGFMVGRILIADEDSSHRIWLNSSLAGAGYCVEAVSDAQALTDRARATAPDVILLPERLAKRSGNVLCAKLRALPETRNAALALIADNATRAGRLSAIESGFDAILRHAPAPRLLRAWVRNLLRRQAAEAELQNALAPAAPLGFAEASDQSMAPPGQICIIANSLSEGLLWRNNLTARMRDRISVLDPQRALQELGNGQSADAIVISHSAEDPDRSAQLVSELRSRSETLRAAIVLVQEEPDQESTISALDFGVNDVLEDGFEAIELSQVLRREMARKARDDDRRASLESGLRMATFDSLTGLHNRRSALTLLDRITEAAERTKEQFAVMVLDLDRFKSINDRFGHRAGDAVLSEVSQRMQNCLRQGDVMARIGGEEFLAVVQSCDAATARVAAERLRRVVADSSVKLGEDGPEISVTISIGMVLGGSGGSEGSAAELIDLADRGLYAAKSEGRNQVTIYQSAA</sequence>
<feature type="domain" description="GGDEF" evidence="5">
    <location>
        <begin position="336"/>
        <end position="473"/>
    </location>
</feature>
<evidence type="ECO:0000256" key="2">
    <source>
        <dbReference type="ARBA" id="ARBA00034247"/>
    </source>
</evidence>
<organism evidence="6 7">
    <name type="scientific">Candidatus Rhodobacter oscarellae</name>
    <dbReference type="NCBI Taxonomy" id="1675527"/>
    <lineage>
        <taxon>Bacteria</taxon>
        <taxon>Pseudomonadati</taxon>
        <taxon>Pseudomonadota</taxon>
        <taxon>Alphaproteobacteria</taxon>
        <taxon>Rhodobacterales</taxon>
        <taxon>Rhodobacter group</taxon>
        <taxon>Rhodobacter</taxon>
    </lineage>
</organism>
<dbReference type="EC" id="2.7.7.65" evidence="1"/>
<dbReference type="Proteomes" id="UP000037178">
    <property type="component" value="Unassembled WGS sequence"/>
</dbReference>
<dbReference type="PROSITE" id="PS50110">
    <property type="entry name" value="RESPONSE_REGULATORY"/>
    <property type="match status" value="1"/>
</dbReference>
<dbReference type="PROSITE" id="PS50887">
    <property type="entry name" value="GGDEF"/>
    <property type="match status" value="1"/>
</dbReference>
<dbReference type="GO" id="GO:1902201">
    <property type="term" value="P:negative regulation of bacterial-type flagellum-dependent cell motility"/>
    <property type="evidence" value="ECO:0007669"/>
    <property type="project" value="TreeGrafter"/>
</dbReference>
<dbReference type="InterPro" id="IPR001789">
    <property type="entry name" value="Sig_transdc_resp-reg_receiver"/>
</dbReference>
<dbReference type="InterPro" id="IPR050469">
    <property type="entry name" value="Diguanylate_Cyclase"/>
</dbReference>
<dbReference type="FunFam" id="3.30.70.270:FF:000001">
    <property type="entry name" value="Diguanylate cyclase domain protein"/>
    <property type="match status" value="1"/>
</dbReference>
<dbReference type="GO" id="GO:0005886">
    <property type="term" value="C:plasma membrane"/>
    <property type="evidence" value="ECO:0007669"/>
    <property type="project" value="TreeGrafter"/>
</dbReference>
<dbReference type="InterPro" id="IPR011006">
    <property type="entry name" value="CheY-like_superfamily"/>
</dbReference>
<evidence type="ECO:0000256" key="1">
    <source>
        <dbReference type="ARBA" id="ARBA00012528"/>
    </source>
</evidence>
<evidence type="ECO:0000259" key="5">
    <source>
        <dbReference type="PROSITE" id="PS50887"/>
    </source>
</evidence>
<proteinExistence type="predicted"/>
<dbReference type="Pfam" id="PF00990">
    <property type="entry name" value="GGDEF"/>
    <property type="match status" value="1"/>
</dbReference>
<dbReference type="CDD" id="cd00156">
    <property type="entry name" value="REC"/>
    <property type="match status" value="1"/>
</dbReference>
<dbReference type="AlphaFoldDB" id="A0A0J9EET3"/>
<evidence type="ECO:0000259" key="4">
    <source>
        <dbReference type="PROSITE" id="PS50110"/>
    </source>
</evidence>
<dbReference type="GO" id="GO:0043709">
    <property type="term" value="P:cell adhesion involved in single-species biofilm formation"/>
    <property type="evidence" value="ECO:0007669"/>
    <property type="project" value="TreeGrafter"/>
</dbReference>
<dbReference type="Gene3D" id="3.40.50.2300">
    <property type="match status" value="1"/>
</dbReference>
<dbReference type="PANTHER" id="PTHR45138">
    <property type="entry name" value="REGULATORY COMPONENTS OF SENSORY TRANSDUCTION SYSTEM"/>
    <property type="match status" value="1"/>
</dbReference>
<dbReference type="InterPro" id="IPR029787">
    <property type="entry name" value="Nucleotide_cyclase"/>
</dbReference>
<dbReference type="SMART" id="SM00267">
    <property type="entry name" value="GGDEF"/>
    <property type="match status" value="1"/>
</dbReference>
<dbReference type="SUPFAM" id="SSF55073">
    <property type="entry name" value="Nucleotide cyclase"/>
    <property type="match status" value="1"/>
</dbReference>
<evidence type="ECO:0000256" key="3">
    <source>
        <dbReference type="PROSITE-ProRule" id="PRU00169"/>
    </source>
</evidence>
<evidence type="ECO:0000313" key="6">
    <source>
        <dbReference type="EMBL" id="KMW60199.1"/>
    </source>
</evidence>
<name>A0A0J9EET3_9RHOB</name>
<reference evidence="6 7" key="1">
    <citation type="submission" date="2015-06" db="EMBL/GenBank/DDBJ databases">
        <title>Draft genome sequence of an Alphaproteobacteria species associated to the Mediterranean sponge Oscarella lobularis.</title>
        <authorList>
            <person name="Jourda C."/>
            <person name="Santini S."/>
            <person name="Claverie J.-M."/>
        </authorList>
    </citation>
    <scope>NUCLEOTIDE SEQUENCE [LARGE SCALE GENOMIC DNA]</scope>
    <source>
        <strain evidence="6">IGS</strain>
    </source>
</reference>
<dbReference type="GO" id="GO:0052621">
    <property type="term" value="F:diguanylate cyclase activity"/>
    <property type="evidence" value="ECO:0007669"/>
    <property type="project" value="UniProtKB-EC"/>
</dbReference>
<comment type="caution">
    <text evidence="3">Lacks conserved residue(s) required for the propagation of feature annotation.</text>
</comment>
<dbReference type="InterPro" id="IPR043128">
    <property type="entry name" value="Rev_trsase/Diguanyl_cyclase"/>
</dbReference>
<dbReference type="PATRIC" id="fig|1675527.3.peg.399"/>
<accession>A0A0J9EET3</accession>
<feature type="domain" description="Response regulatory" evidence="4">
    <location>
        <begin position="18"/>
        <end position="134"/>
    </location>
</feature>
<gene>
    <name evidence="6" type="ORF">AIOL_000352</name>
</gene>
<dbReference type="STRING" id="1675527.AIOL_000352"/>
<dbReference type="Gene3D" id="3.30.70.270">
    <property type="match status" value="1"/>
</dbReference>
<keyword evidence="7" id="KW-1185">Reference proteome</keyword>